<dbReference type="GO" id="GO:0005576">
    <property type="term" value="C:extracellular region"/>
    <property type="evidence" value="ECO:0007669"/>
    <property type="project" value="UniProtKB-SubCell"/>
</dbReference>
<reference evidence="12" key="2">
    <citation type="submission" date="2025-08" db="UniProtKB">
        <authorList>
            <consortium name="Ensembl"/>
        </authorList>
    </citation>
    <scope>IDENTIFICATION</scope>
</reference>
<protein>
    <recommendedName>
        <fullName evidence="3">phospholipase A2</fullName>
        <ecNumber evidence="3">3.1.1.4</ecNumber>
    </recommendedName>
</protein>
<dbReference type="GO" id="GO:0046872">
    <property type="term" value="F:metal ion binding"/>
    <property type="evidence" value="ECO:0007669"/>
    <property type="project" value="UniProtKB-KW"/>
</dbReference>
<gene>
    <name evidence="12" type="primary">pla2g3</name>
</gene>
<feature type="domain" description="Phospholipase A2-like central" evidence="11">
    <location>
        <begin position="149"/>
        <end position="276"/>
    </location>
</feature>
<organism evidence="12 13">
    <name type="scientific">Scleropages formosus</name>
    <name type="common">Asian bonytongue</name>
    <name type="synonym">Osteoglossum formosum</name>
    <dbReference type="NCBI Taxonomy" id="113540"/>
    <lineage>
        <taxon>Eukaryota</taxon>
        <taxon>Metazoa</taxon>
        <taxon>Chordata</taxon>
        <taxon>Craniata</taxon>
        <taxon>Vertebrata</taxon>
        <taxon>Euteleostomi</taxon>
        <taxon>Actinopterygii</taxon>
        <taxon>Neopterygii</taxon>
        <taxon>Teleostei</taxon>
        <taxon>Osteoglossocephala</taxon>
        <taxon>Osteoglossomorpha</taxon>
        <taxon>Osteoglossiformes</taxon>
        <taxon>Osteoglossidae</taxon>
        <taxon>Scleropages</taxon>
    </lineage>
</organism>
<dbReference type="GO" id="GO:0006644">
    <property type="term" value="P:phospholipid metabolic process"/>
    <property type="evidence" value="ECO:0007669"/>
    <property type="project" value="InterPro"/>
</dbReference>
<keyword evidence="8" id="KW-0443">Lipid metabolism</keyword>
<dbReference type="CDD" id="cd04704">
    <property type="entry name" value="PLA2_bee_venom_like"/>
    <property type="match status" value="1"/>
</dbReference>
<keyword evidence="4" id="KW-0964">Secreted</keyword>
<evidence type="ECO:0000256" key="8">
    <source>
        <dbReference type="ARBA" id="ARBA00023098"/>
    </source>
</evidence>
<accession>A0A8C9S0F4</accession>
<evidence type="ECO:0000259" key="11">
    <source>
        <dbReference type="SMART" id="SM00085"/>
    </source>
</evidence>
<dbReference type="GO" id="GO:0004623">
    <property type="term" value="F:phospholipase A2 activity"/>
    <property type="evidence" value="ECO:0007669"/>
    <property type="project" value="UniProtKB-EC"/>
</dbReference>
<dbReference type="GeneTree" id="ENSGT00940000165179"/>
<dbReference type="Pfam" id="PF05826">
    <property type="entry name" value="Phospholip_A2_2"/>
    <property type="match status" value="1"/>
</dbReference>
<dbReference type="GO" id="GO:0050482">
    <property type="term" value="P:arachidonate secretion"/>
    <property type="evidence" value="ECO:0007669"/>
    <property type="project" value="InterPro"/>
</dbReference>
<keyword evidence="13" id="KW-1185">Reference proteome</keyword>
<feature type="region of interest" description="Disordered" evidence="10">
    <location>
        <begin position="113"/>
        <end position="155"/>
    </location>
</feature>
<evidence type="ECO:0000256" key="6">
    <source>
        <dbReference type="ARBA" id="ARBA00022801"/>
    </source>
</evidence>
<dbReference type="PANTHER" id="PTHR12253">
    <property type="entry name" value="RH14732P"/>
    <property type="match status" value="1"/>
</dbReference>
<feature type="compositionally biased region" description="Polar residues" evidence="10">
    <location>
        <begin position="330"/>
        <end position="343"/>
    </location>
</feature>
<feature type="compositionally biased region" description="Basic and acidic residues" evidence="10">
    <location>
        <begin position="123"/>
        <end position="147"/>
    </location>
</feature>
<keyword evidence="9" id="KW-1015">Disulfide bond</keyword>
<evidence type="ECO:0000256" key="3">
    <source>
        <dbReference type="ARBA" id="ARBA00013278"/>
    </source>
</evidence>
<keyword evidence="6" id="KW-0378">Hydrolase</keyword>
<sequence length="476" mass="53255">MVYALGCWAAARAHERSPDAAVAAAAFCHWTSGSAPAAPVAHTFLRRSAGALRLFHSTWTEDGSLVDCAVIDRPDVAERYWSECRGERAARFSDAPDRRVNVSRLLALESTCVNAPGGGDGPTQREKRDLGADDQSRSTDDRAEDRPGSGSEFGSRLRRQKRAWIFPGTLWCGMGNKASSFEDLGLFEQTDGCCREHDYCKETISSFETNYGLLNRNFFTVSHCDCDRRFRQCLLGVNDTISNTVGYTYFNILKIPCFFLKPTMQCTQMSWWGKCNVSQVSPLAILRDAIVYNSTHPSEEVDEVSDVLISVAENKSDIVDPILDTEETSKLPTTVPRNESTSWELPRPTADGSESITTPTISSSKKRPCACYKHLDECMYKIPPGEEQFGLQNLEPKTLYHCNCTKRQLMKTEEPDSFRWLLLDFVSLSCFKTPRHEDCSSRTGSVNPRSVNGRDGGETYCVKLNIFGPRDLMRQS</sequence>
<dbReference type="InterPro" id="IPR033113">
    <property type="entry name" value="PLA2_histidine"/>
</dbReference>
<evidence type="ECO:0000256" key="9">
    <source>
        <dbReference type="ARBA" id="ARBA00023157"/>
    </source>
</evidence>
<proteinExistence type="predicted"/>
<name>A0A8C9S0F4_SCLFO</name>
<keyword evidence="7" id="KW-0106">Calcium</keyword>
<dbReference type="Ensembl" id="ENSSFOT00015027779.2">
    <property type="protein sequence ID" value="ENSSFOP00015027468.2"/>
    <property type="gene ID" value="ENSSFOG00015017643.2"/>
</dbReference>
<evidence type="ECO:0000256" key="7">
    <source>
        <dbReference type="ARBA" id="ARBA00022837"/>
    </source>
</evidence>
<keyword evidence="5" id="KW-0479">Metal-binding</keyword>
<reference evidence="12 13" key="1">
    <citation type="submission" date="2019-04" db="EMBL/GenBank/DDBJ databases">
        <authorList>
            <consortium name="Wellcome Sanger Institute Data Sharing"/>
        </authorList>
    </citation>
    <scope>NUCLEOTIDE SEQUENCE [LARGE SCALE GENOMIC DNA]</scope>
</reference>
<dbReference type="SUPFAM" id="SSF48619">
    <property type="entry name" value="Phospholipase A2, PLA2"/>
    <property type="match status" value="2"/>
</dbReference>
<comment type="subcellular location">
    <subcellularLocation>
        <location evidence="2">Secreted</location>
    </subcellularLocation>
</comment>
<evidence type="ECO:0000256" key="5">
    <source>
        <dbReference type="ARBA" id="ARBA00022723"/>
    </source>
</evidence>
<evidence type="ECO:0000256" key="1">
    <source>
        <dbReference type="ARBA" id="ARBA00001913"/>
    </source>
</evidence>
<dbReference type="SMART" id="SM00085">
    <property type="entry name" value="PA2c"/>
    <property type="match status" value="1"/>
</dbReference>
<evidence type="ECO:0000256" key="2">
    <source>
        <dbReference type="ARBA" id="ARBA00004613"/>
    </source>
</evidence>
<dbReference type="PROSITE" id="PS00118">
    <property type="entry name" value="PA2_HIS"/>
    <property type="match status" value="1"/>
</dbReference>
<dbReference type="Proteomes" id="UP000694397">
    <property type="component" value="Chromosome 6"/>
</dbReference>
<dbReference type="OrthoDB" id="10059604at2759"/>
<evidence type="ECO:0000313" key="13">
    <source>
        <dbReference type="Proteomes" id="UP000694397"/>
    </source>
</evidence>
<dbReference type="Gene3D" id="1.20.90.10">
    <property type="entry name" value="Phospholipase A2 domain"/>
    <property type="match status" value="2"/>
</dbReference>
<feature type="region of interest" description="Disordered" evidence="10">
    <location>
        <begin position="330"/>
        <end position="361"/>
    </location>
</feature>
<dbReference type="AlphaFoldDB" id="A0A8C9S0F4"/>
<reference evidence="12" key="3">
    <citation type="submission" date="2025-09" db="UniProtKB">
        <authorList>
            <consortium name="Ensembl"/>
        </authorList>
    </citation>
    <scope>IDENTIFICATION</scope>
</reference>
<evidence type="ECO:0000256" key="4">
    <source>
        <dbReference type="ARBA" id="ARBA00022525"/>
    </source>
</evidence>
<evidence type="ECO:0000313" key="12">
    <source>
        <dbReference type="Ensembl" id="ENSSFOP00015027468.2"/>
    </source>
</evidence>
<evidence type="ECO:0000256" key="10">
    <source>
        <dbReference type="SAM" id="MobiDB-lite"/>
    </source>
</evidence>
<comment type="cofactor">
    <cofactor evidence="1">
        <name>Ca(2+)</name>
        <dbReference type="ChEBI" id="CHEBI:29108"/>
    </cofactor>
</comment>
<dbReference type="FunFam" id="1.20.90.10:FF:000002">
    <property type="entry name" value="Phospholipase A2 group III"/>
    <property type="match status" value="1"/>
</dbReference>
<dbReference type="InterPro" id="IPR036444">
    <property type="entry name" value="PLipase_A2_dom_sf"/>
</dbReference>
<dbReference type="EC" id="3.1.1.4" evidence="3"/>
<dbReference type="InterPro" id="IPR016090">
    <property type="entry name" value="PLA2-like_dom"/>
</dbReference>